<evidence type="ECO:0000313" key="1">
    <source>
        <dbReference type="EMBL" id="SEO29861.1"/>
    </source>
</evidence>
<dbReference type="OrthoDB" id="7283678at2"/>
<name>A0A1H8NJF7_9RHOB</name>
<evidence type="ECO:0000313" key="2">
    <source>
        <dbReference type="Proteomes" id="UP000198893"/>
    </source>
</evidence>
<protein>
    <submittedName>
        <fullName evidence="1">Uncharacterized protein</fullName>
    </submittedName>
</protein>
<dbReference type="EMBL" id="FODS01000003">
    <property type="protein sequence ID" value="SEO29861.1"/>
    <property type="molecule type" value="Genomic_DNA"/>
</dbReference>
<dbReference type="STRING" id="569882.SAMN04490248_103218"/>
<dbReference type="RefSeq" id="WP_093115830.1">
    <property type="nucleotide sequence ID" value="NZ_FODS01000003.1"/>
</dbReference>
<proteinExistence type="predicted"/>
<reference evidence="1 2" key="1">
    <citation type="submission" date="2016-10" db="EMBL/GenBank/DDBJ databases">
        <authorList>
            <person name="de Groot N.N."/>
        </authorList>
    </citation>
    <scope>NUCLEOTIDE SEQUENCE [LARGE SCALE GENOMIC DNA]</scope>
    <source>
        <strain evidence="1 2">DSM 27842</strain>
    </source>
</reference>
<dbReference type="Proteomes" id="UP000198893">
    <property type="component" value="Unassembled WGS sequence"/>
</dbReference>
<organism evidence="1 2">
    <name type="scientific">Salinihabitans flavidus</name>
    <dbReference type="NCBI Taxonomy" id="569882"/>
    <lineage>
        <taxon>Bacteria</taxon>
        <taxon>Pseudomonadati</taxon>
        <taxon>Pseudomonadota</taxon>
        <taxon>Alphaproteobacteria</taxon>
        <taxon>Rhodobacterales</taxon>
        <taxon>Roseobacteraceae</taxon>
        <taxon>Salinihabitans</taxon>
    </lineage>
</organism>
<keyword evidence="2" id="KW-1185">Reference proteome</keyword>
<dbReference type="AlphaFoldDB" id="A0A1H8NJF7"/>
<sequence>MNPRWFARMALWARNPPSPQKVKFVLAVIAVCLALYAVERIWGWPEWLTPERYPGMRVTR</sequence>
<accession>A0A1H8NJF7</accession>
<gene>
    <name evidence="1" type="ORF">SAMN04490248_103218</name>
</gene>